<keyword evidence="2" id="KW-1185">Reference proteome</keyword>
<name>A0ABU0E5A6_9FIRM</name>
<evidence type="ECO:0000313" key="1">
    <source>
        <dbReference type="EMBL" id="MDQ0362082.1"/>
    </source>
</evidence>
<proteinExistence type="predicted"/>
<comment type="caution">
    <text evidence="1">The sequence shown here is derived from an EMBL/GenBank/DDBJ whole genome shotgun (WGS) entry which is preliminary data.</text>
</comment>
<dbReference type="RefSeq" id="WP_307409372.1">
    <property type="nucleotide sequence ID" value="NZ_JAUSUR010000005.1"/>
</dbReference>
<sequence length="128" mass="15189">MNFDITCEQQDIESPLQTTKEVEEAIQSLSTDENYSDILIEVEPAFDNIIVLMVDYVRKEEGGLFKKKKVTDMYYRVHAVVNMHEEEDFINYYYKASSYEEVRNIVLDFIEGKRTPSVHNWTTDKRLY</sequence>
<organism evidence="1 2">
    <name type="scientific">Breznakia pachnodae</name>
    <dbReference type="NCBI Taxonomy" id="265178"/>
    <lineage>
        <taxon>Bacteria</taxon>
        <taxon>Bacillati</taxon>
        <taxon>Bacillota</taxon>
        <taxon>Erysipelotrichia</taxon>
        <taxon>Erysipelotrichales</taxon>
        <taxon>Erysipelotrichaceae</taxon>
        <taxon>Breznakia</taxon>
    </lineage>
</organism>
<gene>
    <name evidence="1" type="ORF">J2S15_002835</name>
</gene>
<evidence type="ECO:0000313" key="2">
    <source>
        <dbReference type="Proteomes" id="UP001230220"/>
    </source>
</evidence>
<reference evidence="1 2" key="1">
    <citation type="submission" date="2023-07" db="EMBL/GenBank/DDBJ databases">
        <title>Genomic Encyclopedia of Type Strains, Phase IV (KMG-IV): sequencing the most valuable type-strain genomes for metagenomic binning, comparative biology and taxonomic classification.</title>
        <authorList>
            <person name="Goeker M."/>
        </authorList>
    </citation>
    <scope>NUCLEOTIDE SEQUENCE [LARGE SCALE GENOMIC DNA]</scope>
    <source>
        <strain evidence="1 2">DSM 16784</strain>
    </source>
</reference>
<dbReference type="EMBL" id="JAUSUR010000005">
    <property type="protein sequence ID" value="MDQ0362082.1"/>
    <property type="molecule type" value="Genomic_DNA"/>
</dbReference>
<protein>
    <submittedName>
        <fullName evidence="1">Uncharacterized protein</fullName>
    </submittedName>
</protein>
<dbReference type="Proteomes" id="UP001230220">
    <property type="component" value="Unassembled WGS sequence"/>
</dbReference>
<accession>A0ABU0E5A6</accession>